<evidence type="ECO:0000256" key="1">
    <source>
        <dbReference type="SAM" id="MobiDB-lite"/>
    </source>
</evidence>
<feature type="domain" description="EamA" evidence="3">
    <location>
        <begin position="180"/>
        <end position="310"/>
    </location>
</feature>
<accession>A0A1I5AVF8</accession>
<dbReference type="OrthoDB" id="7818056at2"/>
<evidence type="ECO:0000259" key="3">
    <source>
        <dbReference type="Pfam" id="PF00892"/>
    </source>
</evidence>
<keyword evidence="2" id="KW-0812">Transmembrane</keyword>
<feature type="transmembrane region" description="Helical" evidence="2">
    <location>
        <begin position="298"/>
        <end position="316"/>
    </location>
</feature>
<feature type="transmembrane region" description="Helical" evidence="2">
    <location>
        <begin position="275"/>
        <end position="292"/>
    </location>
</feature>
<dbReference type="Gene3D" id="1.10.3730.20">
    <property type="match status" value="1"/>
</dbReference>
<dbReference type="InterPro" id="IPR037185">
    <property type="entry name" value="EmrE-like"/>
</dbReference>
<reference evidence="4 5" key="1">
    <citation type="submission" date="2016-10" db="EMBL/GenBank/DDBJ databases">
        <authorList>
            <person name="de Groot N.N."/>
        </authorList>
    </citation>
    <scope>NUCLEOTIDE SEQUENCE [LARGE SCALE GENOMIC DNA]</scope>
    <source>
        <strain evidence="4 5">CGMCC 1.9157</strain>
    </source>
</reference>
<feature type="region of interest" description="Disordered" evidence="1">
    <location>
        <begin position="324"/>
        <end position="345"/>
    </location>
</feature>
<dbReference type="AlphaFoldDB" id="A0A1I5AVF8"/>
<feature type="transmembrane region" description="Helical" evidence="2">
    <location>
        <begin position="174"/>
        <end position="191"/>
    </location>
</feature>
<sequence length="345" mass="38076">MPVFITKVSHMAIGQKSGAVSSTKGAPQRDDRGNLYGILVMQVSVFCFGTNDTFNKLVGDSLTTGQMLFFRGIFATILVLIFCAFLRQLRYMHQFADPILLLRGVCETFSAIGCLVALKYMPLANVYAVLQAIPLATTAAAALFLGETVGIRRWLAVLVGFIGVLAIVRPGLESFNAFSLFAVGAVLFAATRDLITRQIKPHISLWIVTFTTMLVSTIGGGILALIQFYVGGDAGWLPPNPENLFYLFMAAAFLTLGQYYVSIAMQNGEVSVVSSFRYVSMPIALIYGYLIWGDIPDMLTWFGIILILGSGIYTIQRERQVSRMRRNQEKDEAKDHLVATRTEFE</sequence>
<evidence type="ECO:0000313" key="5">
    <source>
        <dbReference type="Proteomes" id="UP000199236"/>
    </source>
</evidence>
<dbReference type="PANTHER" id="PTHR22911:SF135">
    <property type="entry name" value="BLR4310 PROTEIN"/>
    <property type="match status" value="1"/>
</dbReference>
<dbReference type="SUPFAM" id="SSF103481">
    <property type="entry name" value="Multidrug resistance efflux transporter EmrE"/>
    <property type="match status" value="2"/>
</dbReference>
<evidence type="ECO:0000313" key="4">
    <source>
        <dbReference type="EMBL" id="SFN66427.1"/>
    </source>
</evidence>
<dbReference type="STRING" id="655353.SAMN04488056_101626"/>
<dbReference type="InterPro" id="IPR000620">
    <property type="entry name" value="EamA_dom"/>
</dbReference>
<dbReference type="Pfam" id="PF00892">
    <property type="entry name" value="EamA"/>
    <property type="match status" value="2"/>
</dbReference>
<evidence type="ECO:0000256" key="2">
    <source>
        <dbReference type="SAM" id="Phobius"/>
    </source>
</evidence>
<feature type="transmembrane region" description="Helical" evidence="2">
    <location>
        <begin position="244"/>
        <end position="263"/>
    </location>
</feature>
<keyword evidence="2" id="KW-0472">Membrane</keyword>
<feature type="transmembrane region" description="Helical" evidence="2">
    <location>
        <begin position="203"/>
        <end position="229"/>
    </location>
</feature>
<feature type="transmembrane region" description="Helical" evidence="2">
    <location>
        <begin position="68"/>
        <end position="87"/>
    </location>
</feature>
<name>A0A1I5AVF8_9HYPH</name>
<gene>
    <name evidence="4" type="ORF">SAMN04488056_101626</name>
</gene>
<feature type="transmembrane region" description="Helical" evidence="2">
    <location>
        <begin position="151"/>
        <end position="168"/>
    </location>
</feature>
<dbReference type="GO" id="GO:0016020">
    <property type="term" value="C:membrane"/>
    <property type="evidence" value="ECO:0007669"/>
    <property type="project" value="InterPro"/>
</dbReference>
<dbReference type="Proteomes" id="UP000199236">
    <property type="component" value="Unassembled WGS sequence"/>
</dbReference>
<organism evidence="4 5">
    <name type="scientific">Cohaesibacter marisflavi</name>
    <dbReference type="NCBI Taxonomy" id="655353"/>
    <lineage>
        <taxon>Bacteria</taxon>
        <taxon>Pseudomonadati</taxon>
        <taxon>Pseudomonadota</taxon>
        <taxon>Alphaproteobacteria</taxon>
        <taxon>Hyphomicrobiales</taxon>
        <taxon>Cohaesibacteraceae</taxon>
    </lineage>
</organism>
<keyword evidence="5" id="KW-1185">Reference proteome</keyword>
<feature type="domain" description="EamA" evidence="3">
    <location>
        <begin position="36"/>
        <end position="168"/>
    </location>
</feature>
<proteinExistence type="predicted"/>
<keyword evidence="2" id="KW-1133">Transmembrane helix</keyword>
<dbReference type="EMBL" id="FOVR01000001">
    <property type="protein sequence ID" value="SFN66427.1"/>
    <property type="molecule type" value="Genomic_DNA"/>
</dbReference>
<feature type="transmembrane region" description="Helical" evidence="2">
    <location>
        <begin position="124"/>
        <end position="144"/>
    </location>
</feature>
<feature type="transmembrane region" description="Helical" evidence="2">
    <location>
        <begin position="99"/>
        <end position="118"/>
    </location>
</feature>
<protein>
    <submittedName>
        <fullName evidence="4">Permease of the drug/metabolite transporter (DMT) superfamily</fullName>
    </submittedName>
</protein>
<dbReference type="PANTHER" id="PTHR22911">
    <property type="entry name" value="ACYL-MALONYL CONDENSING ENZYME-RELATED"/>
    <property type="match status" value="1"/>
</dbReference>